<dbReference type="Gene3D" id="1.10.150.240">
    <property type="entry name" value="Putative phosphatase, domain 2"/>
    <property type="match status" value="1"/>
</dbReference>
<dbReference type="InterPro" id="IPR023214">
    <property type="entry name" value="HAD_sf"/>
</dbReference>
<dbReference type="SFLD" id="SFLDG01129">
    <property type="entry name" value="C1.5:_HAD__Beta-PGM__Phosphata"/>
    <property type="match status" value="1"/>
</dbReference>
<proteinExistence type="predicted"/>
<dbReference type="GO" id="GO:0006281">
    <property type="term" value="P:DNA repair"/>
    <property type="evidence" value="ECO:0007669"/>
    <property type="project" value="TreeGrafter"/>
</dbReference>
<dbReference type="AlphaFoldDB" id="A0A2Z6I8H2"/>
<dbReference type="InterPro" id="IPR023198">
    <property type="entry name" value="PGP-like_dom2"/>
</dbReference>
<dbReference type="OrthoDB" id="9782449at2"/>
<organism evidence="1 2">
    <name type="scientific">Sutterella megalosphaeroides</name>
    <dbReference type="NCBI Taxonomy" id="2494234"/>
    <lineage>
        <taxon>Bacteria</taxon>
        <taxon>Pseudomonadati</taxon>
        <taxon>Pseudomonadota</taxon>
        <taxon>Betaproteobacteria</taxon>
        <taxon>Burkholderiales</taxon>
        <taxon>Sutterellaceae</taxon>
        <taxon>Sutterella</taxon>
    </lineage>
</organism>
<dbReference type="EMBL" id="AP018786">
    <property type="protein sequence ID" value="BBF22755.1"/>
    <property type="molecule type" value="Genomic_DNA"/>
</dbReference>
<dbReference type="KEGG" id="sutt:SUTMEG_06460"/>
<dbReference type="SUPFAM" id="SSF56784">
    <property type="entry name" value="HAD-like"/>
    <property type="match status" value="1"/>
</dbReference>
<dbReference type="InterPro" id="IPR006439">
    <property type="entry name" value="HAD-SF_hydro_IA"/>
</dbReference>
<keyword evidence="2" id="KW-1185">Reference proteome</keyword>
<dbReference type="NCBIfam" id="TIGR01549">
    <property type="entry name" value="HAD-SF-IA-v1"/>
    <property type="match status" value="1"/>
</dbReference>
<dbReference type="InterPro" id="IPR050155">
    <property type="entry name" value="HAD-like_hydrolase_sf"/>
</dbReference>
<dbReference type="PANTHER" id="PTHR43434">
    <property type="entry name" value="PHOSPHOGLYCOLATE PHOSPHATASE"/>
    <property type="match status" value="1"/>
</dbReference>
<sequence length="236" mass="25978">MTARPYDLVVFDWDGTIFDTTALIAEGIRFSARELGLPVPSFEAASTVIGLGWQDALRRAVPDLAYEDYPKFGEIFRRWYIPNEARVTLFPGTRRLIEGLHAAGVQLAVATGKSRPGLDRVLEQTGLGAYFVTTRTPDECRPKPNPDMLEEIGIETGVDASRTVMIGDTTHDLFMARDYHCDGIAMLQGAQSAEELAKAPAVARCRNTVELAAALDFPGLVTPEMFEAERAAREEK</sequence>
<accession>A0A2Z6I8H2</accession>
<dbReference type="RefSeq" id="WP_120176432.1">
    <property type="nucleotide sequence ID" value="NZ_AP018786.1"/>
</dbReference>
<dbReference type="GO" id="GO:0008967">
    <property type="term" value="F:phosphoglycolate phosphatase activity"/>
    <property type="evidence" value="ECO:0007669"/>
    <property type="project" value="TreeGrafter"/>
</dbReference>
<dbReference type="Proteomes" id="UP000271003">
    <property type="component" value="Chromosome"/>
</dbReference>
<dbReference type="PANTHER" id="PTHR43434:SF24">
    <property type="entry name" value="HYDROLASE-RELATED"/>
    <property type="match status" value="1"/>
</dbReference>
<evidence type="ECO:0000313" key="1">
    <source>
        <dbReference type="EMBL" id="BBF22755.1"/>
    </source>
</evidence>
<reference evidence="1 2" key="1">
    <citation type="journal article" date="2018" name="Int. J. Syst. Evol. Microbiol.">
        <title>Mesosutterella multiformis gen. nov., sp. nov., a member of the family Sutterellaceae and Sutterella megalosphaeroides sp. nov., isolated from human faeces.</title>
        <authorList>
            <person name="Sakamoto M."/>
            <person name="Ikeyama N."/>
            <person name="Kunihiro T."/>
            <person name="Iino T."/>
            <person name="Yuki M."/>
            <person name="Ohkuma M."/>
        </authorList>
    </citation>
    <scope>NUCLEOTIDE SEQUENCE [LARGE SCALE GENOMIC DNA]</scope>
    <source>
        <strain evidence="1 2">6FBBBH3</strain>
    </source>
</reference>
<dbReference type="Pfam" id="PF13419">
    <property type="entry name" value="HAD_2"/>
    <property type="match status" value="1"/>
</dbReference>
<evidence type="ECO:0000313" key="2">
    <source>
        <dbReference type="Proteomes" id="UP000271003"/>
    </source>
</evidence>
<dbReference type="InterPro" id="IPR041492">
    <property type="entry name" value="HAD_2"/>
</dbReference>
<dbReference type="Gene3D" id="3.40.50.1000">
    <property type="entry name" value="HAD superfamily/HAD-like"/>
    <property type="match status" value="1"/>
</dbReference>
<dbReference type="GO" id="GO:0005829">
    <property type="term" value="C:cytosol"/>
    <property type="evidence" value="ECO:0007669"/>
    <property type="project" value="TreeGrafter"/>
</dbReference>
<dbReference type="SFLD" id="SFLDS00003">
    <property type="entry name" value="Haloacid_Dehalogenase"/>
    <property type="match status" value="1"/>
</dbReference>
<protein>
    <submittedName>
        <fullName evidence="1">Haloacid dehalogenase</fullName>
    </submittedName>
</protein>
<gene>
    <name evidence="1" type="ORF">SUTMEG_06460</name>
</gene>
<name>A0A2Z6I8H2_9BURK</name>
<dbReference type="InterPro" id="IPR036412">
    <property type="entry name" value="HAD-like_sf"/>
</dbReference>